<proteinExistence type="predicted"/>
<comment type="caution">
    <text evidence="1">The sequence shown here is derived from an EMBL/GenBank/DDBJ whole genome shotgun (WGS) entry which is preliminary data.</text>
</comment>
<reference evidence="1" key="1">
    <citation type="submission" date="2023-10" db="EMBL/GenBank/DDBJ databases">
        <authorList>
            <person name="Rodriguez Cubillos JULIANA M."/>
            <person name="De Vega J."/>
        </authorList>
    </citation>
    <scope>NUCLEOTIDE SEQUENCE</scope>
</reference>
<protein>
    <submittedName>
        <fullName evidence="1">Uncharacterized protein</fullName>
    </submittedName>
</protein>
<dbReference type="EMBL" id="CASHSV030000098">
    <property type="protein sequence ID" value="CAJ2645510.1"/>
    <property type="molecule type" value="Genomic_DNA"/>
</dbReference>
<accession>A0ACB0JNF3</accession>
<organism evidence="1 2">
    <name type="scientific">Trifolium pratense</name>
    <name type="common">Red clover</name>
    <dbReference type="NCBI Taxonomy" id="57577"/>
    <lineage>
        <taxon>Eukaryota</taxon>
        <taxon>Viridiplantae</taxon>
        <taxon>Streptophyta</taxon>
        <taxon>Embryophyta</taxon>
        <taxon>Tracheophyta</taxon>
        <taxon>Spermatophyta</taxon>
        <taxon>Magnoliopsida</taxon>
        <taxon>eudicotyledons</taxon>
        <taxon>Gunneridae</taxon>
        <taxon>Pentapetalae</taxon>
        <taxon>rosids</taxon>
        <taxon>fabids</taxon>
        <taxon>Fabales</taxon>
        <taxon>Fabaceae</taxon>
        <taxon>Papilionoideae</taxon>
        <taxon>50 kb inversion clade</taxon>
        <taxon>NPAAA clade</taxon>
        <taxon>Hologalegina</taxon>
        <taxon>IRL clade</taxon>
        <taxon>Trifolieae</taxon>
        <taxon>Trifolium</taxon>
    </lineage>
</organism>
<sequence length="329" mass="37136">MDTHKKKVLAVPPSTNDKANWMDLKTTEIFIKTCFDQITKGECVGTCFTKKGWKGIVSQFNALTGRNYDKNKLKNRYDNLRKEWRVWYTLFGKVTRLGWNSEKNTVDAPDEWWENKVLENPLYGKFRDKGLPFANELTTLFKDVVANGEFAWAPSSGVLPPNGHLGNDDDDDVYRPCLKNLGLDVEEGSGDSEDASVGATTEFGNINLNTSQGAASQVSGQKRKRASSVEKKGKKKFTSSVEIAEAVKEIAETCKSRNDATSNASISEVMAEIQSMDEVVGDLEFHTMCCQLMIFKPAREMYVSLRGSEERRMIWLKFAVFNHMPFMKM</sequence>
<dbReference type="Proteomes" id="UP001177021">
    <property type="component" value="Unassembled WGS sequence"/>
</dbReference>
<gene>
    <name evidence="1" type="ORF">MILVUS5_LOCUS14398</name>
</gene>
<keyword evidence="2" id="KW-1185">Reference proteome</keyword>
<evidence type="ECO:0000313" key="1">
    <source>
        <dbReference type="EMBL" id="CAJ2645510.1"/>
    </source>
</evidence>
<name>A0ACB0JNF3_TRIPR</name>
<evidence type="ECO:0000313" key="2">
    <source>
        <dbReference type="Proteomes" id="UP001177021"/>
    </source>
</evidence>